<sequence>MKYVLNGFLRKENSITFDSIKLIKANQKTALKIHIRLQACEAEKMLQHPFGFFIFYCLNLLFLKK</sequence>
<name>A0A150XN12_ROSEK</name>
<proteinExistence type="predicted"/>
<protein>
    <submittedName>
        <fullName evidence="2">Uncharacterized protein</fullName>
    </submittedName>
</protein>
<comment type="caution">
    <text evidence="2">The sequence shown here is derived from an EMBL/GenBank/DDBJ whole genome shotgun (WGS) entry which is preliminary data.</text>
</comment>
<keyword evidence="1" id="KW-0812">Transmembrane</keyword>
<dbReference type="AlphaFoldDB" id="A0A150XN12"/>
<feature type="transmembrane region" description="Helical" evidence="1">
    <location>
        <begin position="46"/>
        <end position="63"/>
    </location>
</feature>
<gene>
    <name evidence="2" type="ORF">MB14_16395</name>
</gene>
<accession>A0A150XN12</accession>
<evidence type="ECO:0000313" key="3">
    <source>
        <dbReference type="Proteomes" id="UP000075583"/>
    </source>
</evidence>
<keyword evidence="1" id="KW-1133">Transmembrane helix</keyword>
<dbReference type="EMBL" id="LQZQ01000005">
    <property type="protein sequence ID" value="KYG80120.1"/>
    <property type="molecule type" value="Genomic_DNA"/>
</dbReference>
<evidence type="ECO:0000313" key="2">
    <source>
        <dbReference type="EMBL" id="KYG80120.1"/>
    </source>
</evidence>
<organism evidence="2 3">
    <name type="scientific">Roseivirga ehrenbergii (strain DSM 102268 / JCM 13514 / KCTC 12282 / NCIMB 14502 / KMM 6017)</name>
    <dbReference type="NCBI Taxonomy" id="279360"/>
    <lineage>
        <taxon>Bacteria</taxon>
        <taxon>Pseudomonadati</taxon>
        <taxon>Bacteroidota</taxon>
        <taxon>Cytophagia</taxon>
        <taxon>Cytophagales</taxon>
        <taxon>Roseivirgaceae</taxon>
        <taxon>Roseivirga</taxon>
    </lineage>
</organism>
<dbReference type="Proteomes" id="UP000075583">
    <property type="component" value="Unassembled WGS sequence"/>
</dbReference>
<reference evidence="2" key="1">
    <citation type="submission" date="2016-01" db="EMBL/GenBank/DDBJ databases">
        <title>Genome sequencing of Roseivirga ehrenbergii KMM 6017.</title>
        <authorList>
            <person name="Selvaratnam C."/>
            <person name="Thevarajoo S."/>
            <person name="Goh K.M."/>
            <person name="Ee R."/>
            <person name="Chan K.-G."/>
            <person name="Chong C.S."/>
        </authorList>
    </citation>
    <scope>NUCLEOTIDE SEQUENCE [LARGE SCALE GENOMIC DNA]</scope>
    <source>
        <strain evidence="2">KMM 6017</strain>
    </source>
</reference>
<evidence type="ECO:0000256" key="1">
    <source>
        <dbReference type="SAM" id="Phobius"/>
    </source>
</evidence>
<dbReference type="STRING" id="279360.MB14_16395"/>
<keyword evidence="1" id="KW-0472">Membrane</keyword>
<keyword evidence="3" id="KW-1185">Reference proteome</keyword>